<dbReference type="GO" id="GO:0008270">
    <property type="term" value="F:zinc ion binding"/>
    <property type="evidence" value="ECO:0007669"/>
    <property type="project" value="InterPro"/>
</dbReference>
<dbReference type="CDD" id="cd12148">
    <property type="entry name" value="fungal_TF_MHR"/>
    <property type="match status" value="1"/>
</dbReference>
<evidence type="ECO:0000313" key="8">
    <source>
        <dbReference type="EMBL" id="KAF5346343.1"/>
    </source>
</evidence>
<evidence type="ECO:0000256" key="3">
    <source>
        <dbReference type="ARBA" id="ARBA00023015"/>
    </source>
</evidence>
<dbReference type="Gene3D" id="4.10.240.10">
    <property type="entry name" value="Zn(2)-C6 fungal-type DNA-binding domain"/>
    <property type="match status" value="1"/>
</dbReference>
<dbReference type="InterPro" id="IPR050815">
    <property type="entry name" value="TF_fung"/>
</dbReference>
<keyword evidence="3" id="KW-0805">Transcription regulation</keyword>
<keyword evidence="5" id="KW-0539">Nucleus</keyword>
<sequence length="599" mass="66982">MANKTASTDKAVQGTLQRGKACLRCRKRKMVLSSSQLSLFFWTDHKPLQRCDGNKPACQQCTRAKKPECCEYDDGKGKTRTQILRETITRLEHRIRELEDPEYISPAVVLYDPHLQSESSPSSYGSPGSTSISVSHSPFPSEGNNSPTEQWTHLPTGVTSPSPTPFATDIFFEEPTTYPSSFELEHVLLDIFTPHRHQCGLGIHMGHLRESLSLSSEDQRHPALMKSIYLWACFISRPKPLSQHEDVFLVQALDAHREGLRVGDKILDLIQASCLLSLYFLANGRVLEGSYHASAAAALAVQCGLQAGVPPEDGYNPASSRENLDLKPLKYGHRDAERVLTFWMVYNLDRSWSVALRKPCVLLDGQDPWTSINCPWPHEIAEYESGNVPLVHSFQTVRSFLQGDMSGSYSMPAIRAKASALFHQASQLSSIWNPMAGVKFADGYPEEIQALELTISRFIPTIVPVQQLNATMLEEKQTLVVVHTLVQTAMIHLYQRFADNDAVAYEKCFKAAKAAVEVVKYISDQDYEFLDPIIGPAWTTIAEWQIRELISVESSWPLGNGADVRNDIATILYAMNGLNHRFPILGLSVARIQKRLAEL</sequence>
<dbReference type="AlphaFoldDB" id="A0A8H5CSP4"/>
<dbReference type="Proteomes" id="UP000559256">
    <property type="component" value="Unassembled WGS sequence"/>
</dbReference>
<dbReference type="InterPro" id="IPR001138">
    <property type="entry name" value="Zn2Cys6_DnaBD"/>
</dbReference>
<feature type="domain" description="Xylanolytic transcriptional activator regulatory" evidence="7">
    <location>
        <begin position="213"/>
        <end position="452"/>
    </location>
</feature>
<dbReference type="PANTHER" id="PTHR47338">
    <property type="entry name" value="ZN(II)2CYS6 TRANSCRIPTION FACTOR (EUROFUNG)-RELATED"/>
    <property type="match status" value="1"/>
</dbReference>
<evidence type="ECO:0000256" key="1">
    <source>
        <dbReference type="ARBA" id="ARBA00004123"/>
    </source>
</evidence>
<dbReference type="GO" id="GO:0000981">
    <property type="term" value="F:DNA-binding transcription factor activity, RNA polymerase II-specific"/>
    <property type="evidence" value="ECO:0007669"/>
    <property type="project" value="InterPro"/>
</dbReference>
<keyword evidence="4" id="KW-0804">Transcription</keyword>
<dbReference type="CDD" id="cd00067">
    <property type="entry name" value="GAL4"/>
    <property type="match status" value="1"/>
</dbReference>
<feature type="compositionally biased region" description="Polar residues" evidence="6">
    <location>
        <begin position="142"/>
        <end position="159"/>
    </location>
</feature>
<dbReference type="Pfam" id="PF04082">
    <property type="entry name" value="Fungal_trans"/>
    <property type="match status" value="1"/>
</dbReference>
<evidence type="ECO:0000259" key="7">
    <source>
        <dbReference type="Pfam" id="PF04082"/>
    </source>
</evidence>
<evidence type="ECO:0000256" key="2">
    <source>
        <dbReference type="ARBA" id="ARBA00022723"/>
    </source>
</evidence>
<gene>
    <name evidence="8" type="ORF">D9758_011476</name>
</gene>
<keyword evidence="2" id="KW-0479">Metal-binding</keyword>
<comment type="caution">
    <text evidence="8">The sequence shown here is derived from an EMBL/GenBank/DDBJ whole genome shotgun (WGS) entry which is preliminary data.</text>
</comment>
<name>A0A8H5CSP4_9AGAR</name>
<proteinExistence type="predicted"/>
<dbReference type="InterPro" id="IPR036864">
    <property type="entry name" value="Zn2-C6_fun-type_DNA-bd_sf"/>
</dbReference>
<dbReference type="OrthoDB" id="2123952at2759"/>
<accession>A0A8H5CSP4</accession>
<dbReference type="PANTHER" id="PTHR47338:SF29">
    <property type="entry name" value="ZN(2)-C6 FUNGAL-TYPE DOMAIN-CONTAINING PROTEIN"/>
    <property type="match status" value="1"/>
</dbReference>
<evidence type="ECO:0000256" key="4">
    <source>
        <dbReference type="ARBA" id="ARBA00023163"/>
    </source>
</evidence>
<dbReference type="GO" id="GO:0003677">
    <property type="term" value="F:DNA binding"/>
    <property type="evidence" value="ECO:0007669"/>
    <property type="project" value="InterPro"/>
</dbReference>
<dbReference type="EMBL" id="JAACJM010000103">
    <property type="protein sequence ID" value="KAF5346343.1"/>
    <property type="molecule type" value="Genomic_DNA"/>
</dbReference>
<protein>
    <recommendedName>
        <fullName evidence="7">Xylanolytic transcriptional activator regulatory domain-containing protein</fullName>
    </recommendedName>
</protein>
<keyword evidence="9" id="KW-1185">Reference proteome</keyword>
<evidence type="ECO:0000256" key="5">
    <source>
        <dbReference type="ARBA" id="ARBA00023242"/>
    </source>
</evidence>
<feature type="region of interest" description="Disordered" evidence="6">
    <location>
        <begin position="116"/>
        <end position="159"/>
    </location>
</feature>
<evidence type="ECO:0000313" key="9">
    <source>
        <dbReference type="Proteomes" id="UP000559256"/>
    </source>
</evidence>
<dbReference type="CDD" id="cd14725">
    <property type="entry name" value="ZIP_Gal4-like_2"/>
    <property type="match status" value="1"/>
</dbReference>
<organism evidence="8 9">
    <name type="scientific">Tetrapyrgos nigripes</name>
    <dbReference type="NCBI Taxonomy" id="182062"/>
    <lineage>
        <taxon>Eukaryota</taxon>
        <taxon>Fungi</taxon>
        <taxon>Dikarya</taxon>
        <taxon>Basidiomycota</taxon>
        <taxon>Agaricomycotina</taxon>
        <taxon>Agaricomycetes</taxon>
        <taxon>Agaricomycetidae</taxon>
        <taxon>Agaricales</taxon>
        <taxon>Marasmiineae</taxon>
        <taxon>Marasmiaceae</taxon>
        <taxon>Tetrapyrgos</taxon>
    </lineage>
</organism>
<dbReference type="GO" id="GO:0005634">
    <property type="term" value="C:nucleus"/>
    <property type="evidence" value="ECO:0007669"/>
    <property type="project" value="UniProtKB-SubCell"/>
</dbReference>
<dbReference type="InterPro" id="IPR007219">
    <property type="entry name" value="XnlR_reg_dom"/>
</dbReference>
<feature type="compositionally biased region" description="Low complexity" evidence="6">
    <location>
        <begin position="117"/>
        <end position="138"/>
    </location>
</feature>
<dbReference type="GO" id="GO:0006351">
    <property type="term" value="P:DNA-templated transcription"/>
    <property type="evidence" value="ECO:0007669"/>
    <property type="project" value="InterPro"/>
</dbReference>
<comment type="subcellular location">
    <subcellularLocation>
        <location evidence="1">Nucleus</location>
    </subcellularLocation>
</comment>
<evidence type="ECO:0000256" key="6">
    <source>
        <dbReference type="SAM" id="MobiDB-lite"/>
    </source>
</evidence>
<reference evidence="8 9" key="1">
    <citation type="journal article" date="2020" name="ISME J.">
        <title>Uncovering the hidden diversity of litter-decomposition mechanisms in mushroom-forming fungi.</title>
        <authorList>
            <person name="Floudas D."/>
            <person name="Bentzer J."/>
            <person name="Ahren D."/>
            <person name="Johansson T."/>
            <person name="Persson P."/>
            <person name="Tunlid A."/>
        </authorList>
    </citation>
    <scope>NUCLEOTIDE SEQUENCE [LARGE SCALE GENOMIC DNA]</scope>
    <source>
        <strain evidence="8 9">CBS 291.85</strain>
    </source>
</reference>